<protein>
    <submittedName>
        <fullName evidence="2">Alpha/beta hydrolase</fullName>
    </submittedName>
</protein>
<keyword evidence="3" id="KW-1185">Reference proteome</keyword>
<dbReference type="Gene3D" id="3.40.50.1820">
    <property type="entry name" value="alpha/beta hydrolase"/>
    <property type="match status" value="1"/>
</dbReference>
<comment type="caution">
    <text evidence="2">The sequence shown here is derived from an EMBL/GenBank/DDBJ whole genome shotgun (WGS) entry which is preliminary data.</text>
</comment>
<dbReference type="Proteomes" id="UP001198862">
    <property type="component" value="Unassembled WGS sequence"/>
</dbReference>
<dbReference type="InterPro" id="IPR000073">
    <property type="entry name" value="AB_hydrolase_1"/>
</dbReference>
<evidence type="ECO:0000313" key="2">
    <source>
        <dbReference type="EMBL" id="MCC8432553.1"/>
    </source>
</evidence>
<organism evidence="2 3">
    <name type="scientific">Reyranella aquatilis</name>
    <dbReference type="NCBI Taxonomy" id="2035356"/>
    <lineage>
        <taxon>Bacteria</taxon>
        <taxon>Pseudomonadati</taxon>
        <taxon>Pseudomonadota</taxon>
        <taxon>Alphaproteobacteria</taxon>
        <taxon>Hyphomicrobiales</taxon>
        <taxon>Reyranellaceae</taxon>
        <taxon>Reyranella</taxon>
    </lineage>
</organism>
<evidence type="ECO:0000259" key="1">
    <source>
        <dbReference type="Pfam" id="PF12697"/>
    </source>
</evidence>
<keyword evidence="2" id="KW-0378">Hydrolase</keyword>
<dbReference type="PANTHER" id="PTHR43798:SF33">
    <property type="entry name" value="HYDROLASE, PUTATIVE (AFU_ORTHOLOGUE AFUA_2G14860)-RELATED"/>
    <property type="match status" value="1"/>
</dbReference>
<accession>A0ABS8L2H8</accession>
<feature type="domain" description="AB hydrolase-1" evidence="1">
    <location>
        <begin position="45"/>
        <end position="250"/>
    </location>
</feature>
<proteinExistence type="predicted"/>
<name>A0ABS8L2H8_9HYPH</name>
<dbReference type="EMBL" id="JAJISD010000015">
    <property type="protein sequence ID" value="MCC8432553.1"/>
    <property type="molecule type" value="Genomic_DNA"/>
</dbReference>
<evidence type="ECO:0000313" key="3">
    <source>
        <dbReference type="Proteomes" id="UP001198862"/>
    </source>
</evidence>
<dbReference type="PANTHER" id="PTHR43798">
    <property type="entry name" value="MONOACYLGLYCEROL LIPASE"/>
    <property type="match status" value="1"/>
</dbReference>
<dbReference type="Pfam" id="PF12697">
    <property type="entry name" value="Abhydrolase_6"/>
    <property type="match status" value="1"/>
</dbReference>
<dbReference type="RefSeq" id="WP_230553972.1">
    <property type="nucleotide sequence ID" value="NZ_JAJISD010000015.1"/>
</dbReference>
<reference evidence="2 3" key="1">
    <citation type="submission" date="2021-11" db="EMBL/GenBank/DDBJ databases">
        <authorList>
            <person name="Lee D.-H."/>
            <person name="Kim S.-B."/>
        </authorList>
    </citation>
    <scope>NUCLEOTIDE SEQUENCE [LARGE SCALE GENOMIC DNA]</scope>
    <source>
        <strain evidence="2 3">KCTC 52223</strain>
    </source>
</reference>
<gene>
    <name evidence="2" type="ORF">LJ725_26585</name>
</gene>
<dbReference type="InterPro" id="IPR050266">
    <property type="entry name" value="AB_hydrolase_sf"/>
</dbReference>
<dbReference type="GO" id="GO:0016787">
    <property type="term" value="F:hydrolase activity"/>
    <property type="evidence" value="ECO:0007669"/>
    <property type="project" value="UniProtKB-KW"/>
</dbReference>
<dbReference type="SUPFAM" id="SSF53474">
    <property type="entry name" value="alpha/beta-Hydrolases"/>
    <property type="match status" value="1"/>
</dbReference>
<dbReference type="InterPro" id="IPR029058">
    <property type="entry name" value="AB_hydrolase_fold"/>
</dbReference>
<sequence length="271" mass="30110">MPLPIERGLAKTFAGHIHWRACGPEVPGAPVVMVSHINQQSSALMVELLQALGAHYRAVAIDYPSHGNSDHIDWQPRIEDYARAVIETMDSLGIERAFALGEAVGAAVSIALGGGWRDRIDKVVLVNTPYFSDDATATKDIADIAAVRPQDSTGFPAPRSIDFLLTKDPEHAPMQPTQDWMDRINVAQFEIGRDRWQAMQALARFDTLAGMQSLACPTLMLYGEHFIYGRHRALLQARCPHARIETIANGRFCMTWERAIDVADHARRFLT</sequence>